<reference evidence="6 7" key="1">
    <citation type="submission" date="2019-07" db="EMBL/GenBank/DDBJ databases">
        <title>Novel species of Flavobacterium.</title>
        <authorList>
            <person name="Liu Q."/>
            <person name="Xin Y.-H."/>
        </authorList>
    </citation>
    <scope>NUCLEOTIDE SEQUENCE [LARGE SCALE GENOMIC DNA]</scope>
    <source>
        <strain evidence="6 7">LB3P56</strain>
    </source>
</reference>
<dbReference type="EMBL" id="VJZR01000010">
    <property type="protein sequence ID" value="TRX20520.1"/>
    <property type="molecule type" value="Genomic_DNA"/>
</dbReference>
<dbReference type="AlphaFoldDB" id="A0A553CJ71"/>
<evidence type="ECO:0000313" key="6">
    <source>
        <dbReference type="EMBL" id="TRX20520.1"/>
    </source>
</evidence>
<dbReference type="FunFam" id="3.20.20.10:FF:000018">
    <property type="entry name" value="Pyridoxal phosphate homeostasis protein"/>
    <property type="match status" value="1"/>
</dbReference>
<dbReference type="PANTHER" id="PTHR10146:SF14">
    <property type="entry name" value="PYRIDOXAL PHOSPHATE HOMEOSTASIS PROTEIN"/>
    <property type="match status" value="1"/>
</dbReference>
<evidence type="ECO:0000256" key="3">
    <source>
        <dbReference type="PIRSR" id="PIRSR004848-1"/>
    </source>
</evidence>
<evidence type="ECO:0000313" key="7">
    <source>
        <dbReference type="Proteomes" id="UP000318585"/>
    </source>
</evidence>
<keyword evidence="1 2" id="KW-0663">Pyridoxal phosphate</keyword>
<dbReference type="InterPro" id="IPR029066">
    <property type="entry name" value="PLP-binding_barrel"/>
</dbReference>
<dbReference type="OrthoDB" id="9804072at2"/>
<accession>A0A553CJ71</accession>
<evidence type="ECO:0000256" key="2">
    <source>
        <dbReference type="HAMAP-Rule" id="MF_02087"/>
    </source>
</evidence>
<comment type="caution">
    <text evidence="6">The sequence shown here is derived from an EMBL/GenBank/DDBJ whole genome shotgun (WGS) entry which is preliminary data.</text>
</comment>
<comment type="cofactor">
    <cofactor evidence="3">
        <name>pyridoxal 5'-phosphate</name>
        <dbReference type="ChEBI" id="CHEBI:597326"/>
    </cofactor>
</comment>
<feature type="modified residue" description="N6-(pyridoxal phosphate)lysine" evidence="2 3">
    <location>
        <position position="25"/>
    </location>
</feature>
<dbReference type="InterPro" id="IPR011078">
    <property type="entry name" value="PyrdxlP_homeostasis"/>
</dbReference>
<dbReference type="Pfam" id="PF01168">
    <property type="entry name" value="Ala_racemase_N"/>
    <property type="match status" value="1"/>
</dbReference>
<dbReference type="PANTHER" id="PTHR10146">
    <property type="entry name" value="PROLINE SYNTHETASE CO-TRANSCRIBED BACTERIAL HOMOLOG PROTEIN"/>
    <property type="match status" value="1"/>
</dbReference>
<sequence>MSIAQNLLKIKSTLPSTVTLVAVSKTKPIPDLMEGYDAGQRIFGENKIQEMAEKWEAMPKDIEWHMIGHVQTNKVKFMAPFVSLIHGVDSLKLLEEINKQAKKNNRIIDCLLQIYIAEEESKFGLDEEELNEILHFVQNDKDGMKNIRIVGLMGMATFTDNQNQIKKEFTHLKSIFDKLQLRKDAINRVSTLSMGMSGDYQLAIECGSTMVRIGSSIFGGRI</sequence>
<comment type="similarity">
    <text evidence="2 4">Belongs to the pyridoxal phosphate-binding protein YggS/PROSC family.</text>
</comment>
<dbReference type="CDD" id="cd00635">
    <property type="entry name" value="PLPDE_III_YBL036c_like"/>
    <property type="match status" value="1"/>
</dbReference>
<organism evidence="6 7">
    <name type="scientific">Flavobacterium franklandianum</name>
    <dbReference type="NCBI Taxonomy" id="2594430"/>
    <lineage>
        <taxon>Bacteria</taxon>
        <taxon>Pseudomonadati</taxon>
        <taxon>Bacteroidota</taxon>
        <taxon>Flavobacteriia</taxon>
        <taxon>Flavobacteriales</taxon>
        <taxon>Flavobacteriaceae</taxon>
        <taxon>Flavobacterium</taxon>
    </lineage>
</organism>
<dbReference type="NCBIfam" id="TIGR00044">
    <property type="entry name" value="YggS family pyridoxal phosphate-dependent enzyme"/>
    <property type="match status" value="1"/>
</dbReference>
<dbReference type="Gene3D" id="3.20.20.10">
    <property type="entry name" value="Alanine racemase"/>
    <property type="match status" value="1"/>
</dbReference>
<evidence type="ECO:0000256" key="1">
    <source>
        <dbReference type="ARBA" id="ARBA00022898"/>
    </source>
</evidence>
<dbReference type="RefSeq" id="WP_144071722.1">
    <property type="nucleotide sequence ID" value="NZ_VJZR01000010.1"/>
</dbReference>
<name>A0A553CJ71_9FLAO</name>
<dbReference type="Proteomes" id="UP000318585">
    <property type="component" value="Unassembled WGS sequence"/>
</dbReference>
<evidence type="ECO:0000256" key="4">
    <source>
        <dbReference type="RuleBase" id="RU004514"/>
    </source>
</evidence>
<gene>
    <name evidence="6" type="ORF">FNW17_11745</name>
</gene>
<dbReference type="HAMAP" id="MF_02087">
    <property type="entry name" value="PLP_homeostasis"/>
    <property type="match status" value="1"/>
</dbReference>
<feature type="domain" description="Alanine racemase N-terminal" evidence="5">
    <location>
        <begin position="3"/>
        <end position="220"/>
    </location>
</feature>
<evidence type="ECO:0000259" key="5">
    <source>
        <dbReference type="Pfam" id="PF01168"/>
    </source>
</evidence>
<keyword evidence="7" id="KW-1185">Reference proteome</keyword>
<protein>
    <recommendedName>
        <fullName evidence="2">Pyridoxal phosphate homeostasis protein</fullName>
        <shortName evidence="2">PLP homeostasis protein</shortName>
    </recommendedName>
</protein>
<dbReference type="PIRSF" id="PIRSF004848">
    <property type="entry name" value="YBL036c_PLPDEIII"/>
    <property type="match status" value="1"/>
</dbReference>
<comment type="function">
    <text evidence="2">Pyridoxal 5'-phosphate (PLP)-binding protein, which is involved in PLP homeostasis.</text>
</comment>
<dbReference type="GO" id="GO:0030170">
    <property type="term" value="F:pyridoxal phosphate binding"/>
    <property type="evidence" value="ECO:0007669"/>
    <property type="project" value="UniProtKB-UniRule"/>
</dbReference>
<dbReference type="SUPFAM" id="SSF51419">
    <property type="entry name" value="PLP-binding barrel"/>
    <property type="match status" value="1"/>
</dbReference>
<proteinExistence type="inferred from homology"/>
<dbReference type="InterPro" id="IPR001608">
    <property type="entry name" value="Ala_racemase_N"/>
</dbReference>